<sequence>MAGLTASTCSRPTANLRWNQVLNPCSTDRSYMDEFSVLFTDIKTLTLFALLLDFRFEDSIDLYRNYS</sequence>
<protein>
    <submittedName>
        <fullName evidence="1">Uncharacterized protein</fullName>
    </submittedName>
</protein>
<proteinExistence type="predicted"/>
<evidence type="ECO:0000313" key="1">
    <source>
        <dbReference type="EMBL" id="GBN13625.1"/>
    </source>
</evidence>
<feature type="non-terminal residue" evidence="1">
    <location>
        <position position="67"/>
    </location>
</feature>
<name>A0A4Y2LFW6_ARAVE</name>
<keyword evidence="2" id="KW-1185">Reference proteome</keyword>
<evidence type="ECO:0000313" key="2">
    <source>
        <dbReference type="Proteomes" id="UP000499080"/>
    </source>
</evidence>
<dbReference type="Proteomes" id="UP000499080">
    <property type="component" value="Unassembled WGS sequence"/>
</dbReference>
<accession>A0A4Y2LFW6</accession>
<dbReference type="AlphaFoldDB" id="A0A4Y2LFW6"/>
<reference evidence="1 2" key="1">
    <citation type="journal article" date="2019" name="Sci. Rep.">
        <title>Orb-weaving spider Araneus ventricosus genome elucidates the spidroin gene catalogue.</title>
        <authorList>
            <person name="Kono N."/>
            <person name="Nakamura H."/>
            <person name="Ohtoshi R."/>
            <person name="Moran D.A.P."/>
            <person name="Shinohara A."/>
            <person name="Yoshida Y."/>
            <person name="Fujiwara M."/>
            <person name="Mori M."/>
            <person name="Tomita M."/>
            <person name="Arakawa K."/>
        </authorList>
    </citation>
    <scope>NUCLEOTIDE SEQUENCE [LARGE SCALE GENOMIC DNA]</scope>
</reference>
<organism evidence="1 2">
    <name type="scientific">Araneus ventricosus</name>
    <name type="common">Orbweaver spider</name>
    <name type="synonym">Epeira ventricosa</name>
    <dbReference type="NCBI Taxonomy" id="182803"/>
    <lineage>
        <taxon>Eukaryota</taxon>
        <taxon>Metazoa</taxon>
        <taxon>Ecdysozoa</taxon>
        <taxon>Arthropoda</taxon>
        <taxon>Chelicerata</taxon>
        <taxon>Arachnida</taxon>
        <taxon>Araneae</taxon>
        <taxon>Araneomorphae</taxon>
        <taxon>Entelegynae</taxon>
        <taxon>Araneoidea</taxon>
        <taxon>Araneidae</taxon>
        <taxon>Araneus</taxon>
    </lineage>
</organism>
<comment type="caution">
    <text evidence="1">The sequence shown here is derived from an EMBL/GenBank/DDBJ whole genome shotgun (WGS) entry which is preliminary data.</text>
</comment>
<dbReference type="EMBL" id="BGPR01005812">
    <property type="protein sequence ID" value="GBN13625.1"/>
    <property type="molecule type" value="Genomic_DNA"/>
</dbReference>
<gene>
    <name evidence="1" type="ORF">AVEN_4467_1</name>
</gene>